<dbReference type="OrthoDB" id="8593648at2"/>
<dbReference type="InterPro" id="IPR051822">
    <property type="entry name" value="Glycosyl_Hydrolase_84"/>
</dbReference>
<dbReference type="EMBL" id="VYSA01000002">
    <property type="protein sequence ID" value="KAA9107636.1"/>
    <property type="molecule type" value="Genomic_DNA"/>
</dbReference>
<keyword evidence="2" id="KW-0808">Transferase</keyword>
<feature type="domain" description="N-acetyltransferase" evidence="1">
    <location>
        <begin position="2"/>
        <end position="201"/>
    </location>
</feature>
<dbReference type="SUPFAM" id="SSF55729">
    <property type="entry name" value="Acyl-CoA N-acyltransferases (Nat)"/>
    <property type="match status" value="1"/>
</dbReference>
<accession>A0A5J5IZ87</accession>
<dbReference type="Gene3D" id="3.40.630.30">
    <property type="match status" value="1"/>
</dbReference>
<reference evidence="3" key="1">
    <citation type="submission" date="2019-09" db="EMBL/GenBank/DDBJ databases">
        <title>Mumia zhuanghuii sp. nov. isolated from the intestinal contents of plateau pika (Ochotona curzoniae) in the Qinghai-Tibet plateau of China.</title>
        <authorList>
            <person name="Tian Z."/>
        </authorList>
    </citation>
    <scope>NUCLEOTIDE SEQUENCE [LARGE SCALE GENOMIC DNA]</scope>
    <source>
        <strain evidence="3">JCM 30598</strain>
    </source>
</reference>
<dbReference type="Proteomes" id="UP000325827">
    <property type="component" value="Unassembled WGS sequence"/>
</dbReference>
<evidence type="ECO:0000259" key="1">
    <source>
        <dbReference type="PROSITE" id="PS51186"/>
    </source>
</evidence>
<sequence length="202" mass="22235">MPSIRPFRPGDESALADICLRTADAGGDATGVFEDDAIWAEIFVLPYVARHPDLAFVVEADDRRVVGYIVGTPDTDAFEAWFRDEWWPEHGARWPRSGAGRTRQAATLRYADARRPGAEPFSAEYPAHLHIDLLPETQGGGWGRRLIETFVEALRRRGVTGLHLVASDANLGAIAFYPRVGFTPIPSHKGTRAFGMALGPPR</sequence>
<comment type="caution">
    <text evidence="2">The sequence shown here is derived from an EMBL/GenBank/DDBJ whole genome shotgun (WGS) entry which is preliminary data.</text>
</comment>
<dbReference type="PANTHER" id="PTHR13170">
    <property type="entry name" value="O-GLCNACASE"/>
    <property type="match status" value="1"/>
</dbReference>
<organism evidence="2 3">
    <name type="scientific">Microbacterium rhizomatis</name>
    <dbReference type="NCBI Taxonomy" id="1631477"/>
    <lineage>
        <taxon>Bacteria</taxon>
        <taxon>Bacillati</taxon>
        <taxon>Actinomycetota</taxon>
        <taxon>Actinomycetes</taxon>
        <taxon>Micrococcales</taxon>
        <taxon>Microbacteriaceae</taxon>
        <taxon>Microbacterium</taxon>
    </lineage>
</organism>
<protein>
    <submittedName>
        <fullName evidence="2">GNAT family N-acetyltransferase</fullName>
    </submittedName>
</protein>
<evidence type="ECO:0000313" key="3">
    <source>
        <dbReference type="Proteomes" id="UP000325827"/>
    </source>
</evidence>
<dbReference type="RefSeq" id="WP_150448671.1">
    <property type="nucleotide sequence ID" value="NZ_VYSA01000002.1"/>
</dbReference>
<dbReference type="Pfam" id="PF00583">
    <property type="entry name" value="Acetyltransf_1"/>
    <property type="match status" value="1"/>
</dbReference>
<gene>
    <name evidence="2" type="ORF">F6B43_09245</name>
</gene>
<dbReference type="PANTHER" id="PTHR13170:SF16">
    <property type="entry name" value="PROTEIN O-GLCNACASE"/>
    <property type="match status" value="1"/>
</dbReference>
<dbReference type="GO" id="GO:0016747">
    <property type="term" value="F:acyltransferase activity, transferring groups other than amino-acyl groups"/>
    <property type="evidence" value="ECO:0007669"/>
    <property type="project" value="InterPro"/>
</dbReference>
<dbReference type="AlphaFoldDB" id="A0A5J5IZ87"/>
<keyword evidence="3" id="KW-1185">Reference proteome</keyword>
<dbReference type="PROSITE" id="PS51186">
    <property type="entry name" value="GNAT"/>
    <property type="match status" value="1"/>
</dbReference>
<dbReference type="InterPro" id="IPR016181">
    <property type="entry name" value="Acyl_CoA_acyltransferase"/>
</dbReference>
<proteinExistence type="predicted"/>
<name>A0A5J5IZ87_9MICO</name>
<evidence type="ECO:0000313" key="2">
    <source>
        <dbReference type="EMBL" id="KAA9107636.1"/>
    </source>
</evidence>
<dbReference type="InterPro" id="IPR000182">
    <property type="entry name" value="GNAT_dom"/>
</dbReference>